<dbReference type="InterPro" id="IPR035919">
    <property type="entry name" value="EAL_sf"/>
</dbReference>
<dbReference type="InterPro" id="IPR035965">
    <property type="entry name" value="PAS-like_dom_sf"/>
</dbReference>
<dbReference type="FunFam" id="3.20.20.450:FF:000001">
    <property type="entry name" value="Cyclic di-GMP phosphodiesterase yahA"/>
    <property type="match status" value="1"/>
</dbReference>
<evidence type="ECO:0000259" key="5">
    <source>
        <dbReference type="PROSITE" id="PS50113"/>
    </source>
</evidence>
<dbReference type="Pfam" id="PF00990">
    <property type="entry name" value="GGDEF"/>
    <property type="match status" value="1"/>
</dbReference>
<dbReference type="STRING" id="338966.Ppro_2728"/>
<dbReference type="SMART" id="SM00448">
    <property type="entry name" value="REC"/>
    <property type="match status" value="2"/>
</dbReference>
<dbReference type="FunFam" id="3.30.70.270:FF:000001">
    <property type="entry name" value="Diguanylate cyclase domain protein"/>
    <property type="match status" value="1"/>
</dbReference>
<dbReference type="PANTHER" id="PTHR44757">
    <property type="entry name" value="DIGUANYLATE CYCLASE DGCP"/>
    <property type="match status" value="1"/>
</dbReference>
<dbReference type="PROSITE" id="PS50113">
    <property type="entry name" value="PAC"/>
    <property type="match status" value="1"/>
</dbReference>
<dbReference type="SUPFAM" id="SSF55073">
    <property type="entry name" value="Nucleotide cyclase"/>
    <property type="match status" value="1"/>
</dbReference>
<organism evidence="8 9">
    <name type="scientific">Pelobacter propionicus (strain DSM 2379 / NBRC 103807 / OttBd1)</name>
    <dbReference type="NCBI Taxonomy" id="338966"/>
    <lineage>
        <taxon>Bacteria</taxon>
        <taxon>Pseudomonadati</taxon>
        <taxon>Thermodesulfobacteriota</taxon>
        <taxon>Desulfuromonadia</taxon>
        <taxon>Desulfuromonadales</taxon>
        <taxon>Desulfuromonadaceae</taxon>
        <taxon>Pelobacter</taxon>
    </lineage>
</organism>
<dbReference type="SUPFAM" id="SSF141868">
    <property type="entry name" value="EAL domain-like"/>
    <property type="match status" value="1"/>
</dbReference>
<dbReference type="InterPro" id="IPR011006">
    <property type="entry name" value="CheY-like_superfamily"/>
</dbReference>
<dbReference type="InterPro" id="IPR052155">
    <property type="entry name" value="Biofilm_reg_signaling"/>
</dbReference>
<proteinExistence type="predicted"/>
<dbReference type="SMART" id="SM00091">
    <property type="entry name" value="PAS"/>
    <property type="match status" value="1"/>
</dbReference>
<dbReference type="InterPro" id="IPR013767">
    <property type="entry name" value="PAS_fold"/>
</dbReference>
<dbReference type="KEGG" id="ppd:Ppro_2728"/>
<evidence type="ECO:0000259" key="6">
    <source>
        <dbReference type="PROSITE" id="PS50883"/>
    </source>
</evidence>
<dbReference type="PROSITE" id="PS50110">
    <property type="entry name" value="RESPONSE_REGULATORY"/>
    <property type="match status" value="2"/>
</dbReference>
<evidence type="ECO:0000256" key="1">
    <source>
        <dbReference type="ARBA" id="ARBA00051114"/>
    </source>
</evidence>
<dbReference type="SUPFAM" id="SSF52172">
    <property type="entry name" value="CheY-like"/>
    <property type="match status" value="2"/>
</dbReference>
<feature type="domain" description="PAS" evidence="4">
    <location>
        <begin position="145"/>
        <end position="218"/>
    </location>
</feature>
<dbReference type="GO" id="GO:0071732">
    <property type="term" value="P:cellular response to nitric oxide"/>
    <property type="evidence" value="ECO:0007669"/>
    <property type="project" value="UniProtKB-ARBA"/>
</dbReference>
<protein>
    <submittedName>
        <fullName evidence="8">Response regulator receiver modulated diguanylate cyclase/phosphodiesterase with PAS/PAC sensor(S)</fullName>
    </submittedName>
</protein>
<dbReference type="Gene3D" id="3.30.70.270">
    <property type="match status" value="1"/>
</dbReference>
<comment type="catalytic activity">
    <reaction evidence="1">
        <text>3',3'-c-di-GMP + H2O = 5'-phosphoguanylyl(3'-&gt;5')guanosine + H(+)</text>
        <dbReference type="Rhea" id="RHEA:24902"/>
        <dbReference type="ChEBI" id="CHEBI:15377"/>
        <dbReference type="ChEBI" id="CHEBI:15378"/>
        <dbReference type="ChEBI" id="CHEBI:58754"/>
        <dbReference type="ChEBI" id="CHEBI:58805"/>
        <dbReference type="EC" id="3.1.4.52"/>
    </reaction>
    <physiologicalReaction direction="left-to-right" evidence="1">
        <dbReference type="Rhea" id="RHEA:24903"/>
    </physiologicalReaction>
</comment>
<dbReference type="GO" id="GO:0000160">
    <property type="term" value="P:phosphorelay signal transduction system"/>
    <property type="evidence" value="ECO:0007669"/>
    <property type="project" value="InterPro"/>
</dbReference>
<feature type="modified residue" description="4-aspartylphosphate" evidence="2">
    <location>
        <position position="764"/>
    </location>
</feature>
<dbReference type="CDD" id="cd01949">
    <property type="entry name" value="GGDEF"/>
    <property type="match status" value="1"/>
</dbReference>
<dbReference type="Proteomes" id="UP000006732">
    <property type="component" value="Chromosome"/>
</dbReference>
<evidence type="ECO:0000313" key="9">
    <source>
        <dbReference type="Proteomes" id="UP000006732"/>
    </source>
</evidence>
<dbReference type="SMART" id="SM00052">
    <property type="entry name" value="EAL"/>
    <property type="match status" value="1"/>
</dbReference>
<dbReference type="Pfam" id="PF00072">
    <property type="entry name" value="Response_reg"/>
    <property type="match status" value="2"/>
</dbReference>
<evidence type="ECO:0000313" key="8">
    <source>
        <dbReference type="EMBL" id="ABL00329.1"/>
    </source>
</evidence>
<feature type="domain" description="Response regulatory" evidence="3">
    <location>
        <begin position="715"/>
        <end position="830"/>
    </location>
</feature>
<accession>A1ASK8</accession>
<dbReference type="EMBL" id="CP000482">
    <property type="protein sequence ID" value="ABL00329.1"/>
    <property type="molecule type" value="Genomic_DNA"/>
</dbReference>
<dbReference type="InterPro" id="IPR043128">
    <property type="entry name" value="Rev_trsase/Diguanyl_cyclase"/>
</dbReference>
<name>A1ASK8_PELPD</name>
<reference evidence="8 9" key="1">
    <citation type="submission" date="2006-10" db="EMBL/GenBank/DDBJ databases">
        <title>Complete sequence of chromosome of Pelobacter propionicus DSM 2379.</title>
        <authorList>
            <consortium name="US DOE Joint Genome Institute"/>
            <person name="Copeland A."/>
            <person name="Lucas S."/>
            <person name="Lapidus A."/>
            <person name="Barry K."/>
            <person name="Detter J.C."/>
            <person name="Glavina del Rio T."/>
            <person name="Hammon N."/>
            <person name="Israni S."/>
            <person name="Dalin E."/>
            <person name="Tice H."/>
            <person name="Pitluck S."/>
            <person name="Saunders E."/>
            <person name="Brettin T."/>
            <person name="Bruce D."/>
            <person name="Han C."/>
            <person name="Tapia R."/>
            <person name="Schmutz J."/>
            <person name="Larimer F."/>
            <person name="Land M."/>
            <person name="Hauser L."/>
            <person name="Kyrpides N."/>
            <person name="Kim E."/>
            <person name="Lovley D."/>
            <person name="Richardson P."/>
        </authorList>
    </citation>
    <scope>NUCLEOTIDE SEQUENCE [LARGE SCALE GENOMIC DNA]</scope>
    <source>
        <strain evidence="9">DSM 2379 / NBRC 103807 / OttBd1</strain>
    </source>
</reference>
<feature type="domain" description="EAL" evidence="6">
    <location>
        <begin position="446"/>
        <end position="700"/>
    </location>
</feature>
<dbReference type="Gene3D" id="3.30.450.20">
    <property type="entry name" value="PAS domain"/>
    <property type="match status" value="1"/>
</dbReference>
<dbReference type="SMART" id="SM00267">
    <property type="entry name" value="GGDEF"/>
    <property type="match status" value="1"/>
</dbReference>
<dbReference type="PROSITE" id="PS50883">
    <property type="entry name" value="EAL"/>
    <property type="match status" value="1"/>
</dbReference>
<dbReference type="CDD" id="cd00156">
    <property type="entry name" value="REC"/>
    <property type="match status" value="1"/>
</dbReference>
<dbReference type="PROSITE" id="PS50112">
    <property type="entry name" value="PAS"/>
    <property type="match status" value="1"/>
</dbReference>
<dbReference type="HOGENOM" id="CLU_000445_70_50_7"/>
<dbReference type="InterPro" id="IPR000014">
    <property type="entry name" value="PAS"/>
</dbReference>
<dbReference type="AlphaFoldDB" id="A1ASK8"/>
<dbReference type="CDD" id="cd00130">
    <property type="entry name" value="PAS"/>
    <property type="match status" value="1"/>
</dbReference>
<dbReference type="InterPro" id="IPR001633">
    <property type="entry name" value="EAL_dom"/>
</dbReference>
<feature type="domain" description="GGDEF" evidence="7">
    <location>
        <begin position="304"/>
        <end position="437"/>
    </location>
</feature>
<dbReference type="InterPro" id="IPR029787">
    <property type="entry name" value="Nucleotide_cyclase"/>
</dbReference>
<evidence type="ECO:0000256" key="2">
    <source>
        <dbReference type="PROSITE-ProRule" id="PRU00169"/>
    </source>
</evidence>
<dbReference type="SUPFAM" id="SSF55785">
    <property type="entry name" value="PYP-like sensor domain (PAS domain)"/>
    <property type="match status" value="1"/>
</dbReference>
<keyword evidence="2" id="KW-0597">Phosphoprotein</keyword>
<dbReference type="Pfam" id="PF00989">
    <property type="entry name" value="PAS"/>
    <property type="match status" value="1"/>
</dbReference>
<evidence type="ECO:0000259" key="4">
    <source>
        <dbReference type="PROSITE" id="PS50112"/>
    </source>
</evidence>
<dbReference type="CDD" id="cd01948">
    <property type="entry name" value="EAL"/>
    <property type="match status" value="1"/>
</dbReference>
<dbReference type="InterPro" id="IPR000160">
    <property type="entry name" value="GGDEF_dom"/>
</dbReference>
<gene>
    <name evidence="8" type="ordered locus">Ppro_2728</name>
</gene>
<feature type="modified residue" description="4-aspartylphosphate" evidence="2">
    <location>
        <position position="61"/>
    </location>
</feature>
<sequence>MKGANEKTMKIRIVEDERAHAEAISRSFGAALPDARVSICATLAEYRAGLASDPPDIVLIDLNLPDGSALEALTCPAEEGAFPLLIMTAHGNEEMAVAAMKAGALDYIVKSAQAFACMPQTVERALREWNLLRKHRQAELSLCESESRFRRILQEIPSIAFKGYGVDGTVRYWNLASELFYGYSAGEAIGRNLLDLVIPEGMRAEEKRRMLRMAETGRADPPSEQCLLRRDGSRITVLSCHAVVRRPGEAPELYGLDIDISERKINEEQLEYLATHDELTGLANRALFHDRLEQSLHYAKRSGRIVAVLLLDLDRFKIINDSLGHSFGDRLLSAVAQRLDRVVRDTDTVARLGGDEFVLLLAEVTEPDDVGLLASRILHELAVPHRIEGREIVMSASLGISLYPKDSGDGSTLIRNADIAMYRAKQEGGGVFSFYAPEMNQRAMETMEIESALRLALERGEFTLYYQPKVDLASGRISGCEALIRWLHPRRGVVAPADFIPLAEETGLIVPIGTWVLKEACRQVRAWQAEGVPIANVAVNLSARQFRTGDLPGLVREVLGETGLDPHLLELEMTESMVMADHAQVVAVMEELTAIGVRLSLDDFGTGYSSFAHLSHFPINHLKIDRSFIKQIVTDPNSATIATSIIAMAHRMRLKAIAEGVETEAQLAYLRKQGCDEIQGYLLSRPLPASEYAALVRRDAGFSCLSAAEQGGGRTLLIVHDEPHTLDSLQRALGGDGYRILTASDAFEGLELLARENVQVVLSDQRMARISGSEFFDRVRVLHPDTVRVVIAGQAEREADSDSRNCDQPYSFLLESWSDELLRGQIQDSFRWYETNLRSPREATLESPRCPAARDGAE</sequence>
<dbReference type="Pfam" id="PF00563">
    <property type="entry name" value="EAL"/>
    <property type="match status" value="1"/>
</dbReference>
<keyword evidence="9" id="KW-1185">Reference proteome</keyword>
<feature type="domain" description="Response regulatory" evidence="3">
    <location>
        <begin position="10"/>
        <end position="125"/>
    </location>
</feature>
<dbReference type="PROSITE" id="PS50887">
    <property type="entry name" value="GGDEF"/>
    <property type="match status" value="1"/>
</dbReference>
<evidence type="ECO:0000259" key="7">
    <source>
        <dbReference type="PROSITE" id="PS50887"/>
    </source>
</evidence>
<dbReference type="InterPro" id="IPR001789">
    <property type="entry name" value="Sig_transdc_resp-reg_receiver"/>
</dbReference>
<dbReference type="eggNOG" id="COG0745">
    <property type="taxonomic scope" value="Bacteria"/>
</dbReference>
<dbReference type="InterPro" id="IPR000700">
    <property type="entry name" value="PAS-assoc_C"/>
</dbReference>
<dbReference type="Gene3D" id="3.20.20.450">
    <property type="entry name" value="EAL domain"/>
    <property type="match status" value="1"/>
</dbReference>
<dbReference type="Gene3D" id="3.40.50.2300">
    <property type="match status" value="2"/>
</dbReference>
<dbReference type="NCBIfam" id="TIGR00229">
    <property type="entry name" value="sensory_box"/>
    <property type="match status" value="1"/>
</dbReference>
<dbReference type="NCBIfam" id="TIGR00254">
    <property type="entry name" value="GGDEF"/>
    <property type="match status" value="1"/>
</dbReference>
<dbReference type="GO" id="GO:0071111">
    <property type="term" value="F:cyclic-guanylate-specific phosphodiesterase activity"/>
    <property type="evidence" value="ECO:0007669"/>
    <property type="project" value="UniProtKB-EC"/>
</dbReference>
<dbReference type="eggNOG" id="COG5001">
    <property type="taxonomic scope" value="Bacteria"/>
</dbReference>
<dbReference type="PANTHER" id="PTHR44757:SF2">
    <property type="entry name" value="BIOFILM ARCHITECTURE MAINTENANCE PROTEIN MBAA"/>
    <property type="match status" value="1"/>
</dbReference>
<dbReference type="GO" id="GO:0006355">
    <property type="term" value="P:regulation of DNA-templated transcription"/>
    <property type="evidence" value="ECO:0007669"/>
    <property type="project" value="InterPro"/>
</dbReference>
<feature type="domain" description="PAC" evidence="5">
    <location>
        <begin position="221"/>
        <end position="272"/>
    </location>
</feature>
<evidence type="ECO:0000259" key="3">
    <source>
        <dbReference type="PROSITE" id="PS50110"/>
    </source>
</evidence>